<dbReference type="InterPro" id="IPR001611">
    <property type="entry name" value="Leu-rich_rpt"/>
</dbReference>
<evidence type="ECO:0000256" key="2">
    <source>
        <dbReference type="ARBA" id="ARBA00009592"/>
    </source>
</evidence>
<sequence>MASLSLLFVGFLVLAGEVIAEQNYSSNEIMVMEEEELLGLFEVLGALLEDSDWAQVHPQPCTDTPWPGVQCEIGDQDPPIFHVTKIHIGPDILTPPCKSSANLSESLLKLPYLKTLSLFNCFETSPITLSPTIFGALMTSLEHLALVSNPTLSGEIPSSIPQITSLRVLNLAQNNLQGEIPREIGGLVNLEQLDLSYNNIRGEIPGEIGGLKSLTILDLSWNSIEGNLPSSLGQIHVLQKIDLNSNRLVGMIPPDIGKLNRLALLDLSHNFLNGPIPETLSGLEQMEYLLVDHNPINTGIPLFIGTLRNLKSLSFSGCGLIGPIPNSTTTLENLTALDLDNNSLSGTIPSNLGALPNLDQLNLSHNQLSGPVQLPEEFIDRLGKRLDVRGNAGLCTSNQIYKKKKNSATTYLKIPVCLNNTTGPTKHPHDFDQRVKPSWYRDKISSNAPRIDQIKSSFHLLYLLVTLVV</sequence>
<evidence type="ECO:0000256" key="5">
    <source>
        <dbReference type="ARBA" id="ARBA00022692"/>
    </source>
</evidence>
<organism evidence="13">
    <name type="scientific">Fagus sylvatica</name>
    <name type="common">Beechnut</name>
    <dbReference type="NCBI Taxonomy" id="28930"/>
    <lineage>
        <taxon>Eukaryota</taxon>
        <taxon>Viridiplantae</taxon>
        <taxon>Streptophyta</taxon>
        <taxon>Embryophyta</taxon>
        <taxon>Tracheophyta</taxon>
        <taxon>Spermatophyta</taxon>
        <taxon>Magnoliopsida</taxon>
        <taxon>eudicotyledons</taxon>
        <taxon>Gunneridae</taxon>
        <taxon>Pentapetalae</taxon>
        <taxon>rosids</taxon>
        <taxon>fabids</taxon>
        <taxon>Fagales</taxon>
        <taxon>Fagaceae</taxon>
        <taxon>Fagus</taxon>
    </lineage>
</organism>
<evidence type="ECO:0000256" key="6">
    <source>
        <dbReference type="ARBA" id="ARBA00022729"/>
    </source>
</evidence>
<evidence type="ECO:0000256" key="12">
    <source>
        <dbReference type="SAM" id="SignalP"/>
    </source>
</evidence>
<evidence type="ECO:0000256" key="7">
    <source>
        <dbReference type="ARBA" id="ARBA00022737"/>
    </source>
</evidence>
<evidence type="ECO:0000256" key="10">
    <source>
        <dbReference type="ARBA" id="ARBA00023170"/>
    </source>
</evidence>
<protein>
    <recommendedName>
        <fullName evidence="14">Leucine-rich repeat-containing N-terminal plant-type domain-containing protein</fullName>
    </recommendedName>
</protein>
<dbReference type="InterPro" id="IPR003591">
    <property type="entry name" value="Leu-rich_rpt_typical-subtyp"/>
</dbReference>
<keyword evidence="3" id="KW-1003">Cell membrane</keyword>
<keyword evidence="11" id="KW-0325">Glycoprotein</keyword>
<evidence type="ECO:0000313" key="13">
    <source>
        <dbReference type="EMBL" id="SPD02512.1"/>
    </source>
</evidence>
<dbReference type="GO" id="GO:0051707">
    <property type="term" value="P:response to other organism"/>
    <property type="evidence" value="ECO:0007669"/>
    <property type="project" value="UniProtKB-ARBA"/>
</dbReference>
<evidence type="ECO:0000256" key="8">
    <source>
        <dbReference type="ARBA" id="ARBA00022989"/>
    </source>
</evidence>
<proteinExistence type="inferred from homology"/>
<keyword evidence="5" id="KW-0812">Transmembrane</keyword>
<dbReference type="EMBL" id="OIVN01002313">
    <property type="protein sequence ID" value="SPD02512.1"/>
    <property type="molecule type" value="Genomic_DNA"/>
</dbReference>
<keyword evidence="4" id="KW-0433">Leucine-rich repeat</keyword>
<dbReference type="FunFam" id="3.80.10.10:FF:000299">
    <property type="entry name" value="Piriformospora indica-insensitive protein 2"/>
    <property type="match status" value="1"/>
</dbReference>
<keyword evidence="8" id="KW-1133">Transmembrane helix</keyword>
<evidence type="ECO:0008006" key="14">
    <source>
        <dbReference type="Google" id="ProtNLM"/>
    </source>
</evidence>
<reference evidence="13" key="1">
    <citation type="submission" date="2018-02" db="EMBL/GenBank/DDBJ databases">
        <authorList>
            <person name="Cohen D.B."/>
            <person name="Kent A.D."/>
        </authorList>
    </citation>
    <scope>NUCLEOTIDE SEQUENCE</scope>
</reference>
<dbReference type="Pfam" id="PF13855">
    <property type="entry name" value="LRR_8"/>
    <property type="match status" value="3"/>
</dbReference>
<dbReference type="GO" id="GO:0005886">
    <property type="term" value="C:plasma membrane"/>
    <property type="evidence" value="ECO:0007669"/>
    <property type="project" value="UniProtKB-SubCell"/>
</dbReference>
<dbReference type="SMART" id="SM00369">
    <property type="entry name" value="LRR_TYP"/>
    <property type="match status" value="5"/>
</dbReference>
<gene>
    <name evidence="13" type="ORF">FSB_LOCUS30394</name>
</gene>
<dbReference type="Gene3D" id="3.80.10.10">
    <property type="entry name" value="Ribonuclease Inhibitor"/>
    <property type="match status" value="3"/>
</dbReference>
<name>A0A2N9GS80_FAGSY</name>
<dbReference type="PRINTS" id="PR00019">
    <property type="entry name" value="LEURICHRPT"/>
</dbReference>
<dbReference type="PANTHER" id="PTHR48052">
    <property type="entry name" value="UNNAMED PRODUCT"/>
    <property type="match status" value="1"/>
</dbReference>
<evidence type="ECO:0000256" key="11">
    <source>
        <dbReference type="ARBA" id="ARBA00023180"/>
    </source>
</evidence>
<evidence type="ECO:0000256" key="3">
    <source>
        <dbReference type="ARBA" id="ARBA00022475"/>
    </source>
</evidence>
<keyword evidence="7" id="KW-0677">Repeat</keyword>
<comment type="subcellular location">
    <subcellularLocation>
        <location evidence="1">Cell membrane</location>
        <topology evidence="1">Single-pass type I membrane protein</topology>
    </subcellularLocation>
</comment>
<comment type="similarity">
    <text evidence="2">Belongs to the RLP family.</text>
</comment>
<dbReference type="InterPro" id="IPR032675">
    <property type="entry name" value="LRR_dom_sf"/>
</dbReference>
<keyword evidence="6 12" id="KW-0732">Signal</keyword>
<feature type="signal peptide" evidence="12">
    <location>
        <begin position="1"/>
        <end position="20"/>
    </location>
</feature>
<evidence type="ECO:0000256" key="9">
    <source>
        <dbReference type="ARBA" id="ARBA00023136"/>
    </source>
</evidence>
<evidence type="ECO:0000256" key="1">
    <source>
        <dbReference type="ARBA" id="ARBA00004251"/>
    </source>
</evidence>
<dbReference type="AlphaFoldDB" id="A0A2N9GS80"/>
<dbReference type="FunFam" id="3.80.10.10:FF:000269">
    <property type="entry name" value="Piriformospora indica-insensitive protein 2"/>
    <property type="match status" value="1"/>
</dbReference>
<keyword evidence="10" id="KW-0675">Receptor</keyword>
<dbReference type="SUPFAM" id="SSF52058">
    <property type="entry name" value="L domain-like"/>
    <property type="match status" value="1"/>
</dbReference>
<evidence type="ECO:0000256" key="4">
    <source>
        <dbReference type="ARBA" id="ARBA00022614"/>
    </source>
</evidence>
<keyword evidence="9" id="KW-0472">Membrane</keyword>
<dbReference type="PROSITE" id="PS51450">
    <property type="entry name" value="LRR"/>
    <property type="match status" value="1"/>
</dbReference>
<dbReference type="PANTHER" id="PTHR48052:SF8">
    <property type="entry name" value="LRR RECEPTOR-LIKE SERINE_THREONINE-PROTEIN KINASE FLS2"/>
    <property type="match status" value="1"/>
</dbReference>
<accession>A0A2N9GS80</accession>
<feature type="chain" id="PRO_5014667039" description="Leucine-rich repeat-containing N-terminal plant-type domain-containing protein" evidence="12">
    <location>
        <begin position="21"/>
        <end position="469"/>
    </location>
</feature>